<comment type="caution">
    <text evidence="3">The sequence shown here is derived from an EMBL/GenBank/DDBJ whole genome shotgun (WGS) entry which is preliminary data.</text>
</comment>
<dbReference type="InterPro" id="IPR036249">
    <property type="entry name" value="Thioredoxin-like_sf"/>
</dbReference>
<sequence>MANISRTAAVAFALSSFVIGVSARSLTTVATAGRKLKPVKLHMYDHCPYCIRVELYLLRNSIPYTRHLYNYGSGAPPSKKGYDSHGGPKVLMGSKVLPVLETSSGLMLGESLEIVNWLTHSYPITRPVGCAADPGGYKEWRGGGFGTVKSKLVRPRITNLTHLKDWSDPRDVEYARHKYSLMGFDYAAALSGTASLVSSMNVHLSDLAAVLEEGEGGGITVQKGGFSMDDICLLPDLRSLTVVEGIVWPKKVRRYLEEGCRGVELYDDYKS</sequence>
<feature type="domain" description="GST N-terminal" evidence="2">
    <location>
        <begin position="37"/>
        <end position="126"/>
    </location>
</feature>
<evidence type="ECO:0000313" key="4">
    <source>
        <dbReference type="Proteomes" id="UP001165082"/>
    </source>
</evidence>
<dbReference type="PROSITE" id="PS50404">
    <property type="entry name" value="GST_NTER"/>
    <property type="match status" value="1"/>
</dbReference>
<dbReference type="Gene3D" id="1.20.1050.10">
    <property type="match status" value="1"/>
</dbReference>
<dbReference type="Pfam" id="PF04399">
    <property type="entry name" value="Glutaredoxin2_C"/>
    <property type="match status" value="1"/>
</dbReference>
<organism evidence="3 4">
    <name type="scientific">Triparma retinervis</name>
    <dbReference type="NCBI Taxonomy" id="2557542"/>
    <lineage>
        <taxon>Eukaryota</taxon>
        <taxon>Sar</taxon>
        <taxon>Stramenopiles</taxon>
        <taxon>Ochrophyta</taxon>
        <taxon>Bolidophyceae</taxon>
        <taxon>Parmales</taxon>
        <taxon>Triparmaceae</taxon>
        <taxon>Triparma</taxon>
    </lineage>
</organism>
<feature type="chain" id="PRO_5040896780" description="GST N-terminal domain-containing protein" evidence="1">
    <location>
        <begin position="24"/>
        <end position="271"/>
    </location>
</feature>
<dbReference type="Pfam" id="PF13409">
    <property type="entry name" value="GST_N_2"/>
    <property type="match status" value="1"/>
</dbReference>
<accession>A0A9W7AHE0</accession>
<dbReference type="OrthoDB" id="1738954at2759"/>
<keyword evidence="1" id="KW-0732">Signal</keyword>
<protein>
    <recommendedName>
        <fullName evidence="2">GST N-terminal domain-containing protein</fullName>
    </recommendedName>
</protein>
<dbReference type="InterPro" id="IPR004045">
    <property type="entry name" value="Glutathione_S-Trfase_N"/>
</dbReference>
<evidence type="ECO:0000259" key="2">
    <source>
        <dbReference type="PROSITE" id="PS50404"/>
    </source>
</evidence>
<dbReference type="EMBL" id="BRXZ01001389">
    <property type="protein sequence ID" value="GMH69975.1"/>
    <property type="molecule type" value="Genomic_DNA"/>
</dbReference>
<dbReference type="SUPFAM" id="SSF52833">
    <property type="entry name" value="Thioredoxin-like"/>
    <property type="match status" value="1"/>
</dbReference>
<feature type="signal peptide" evidence="1">
    <location>
        <begin position="1"/>
        <end position="23"/>
    </location>
</feature>
<dbReference type="SUPFAM" id="SSF47616">
    <property type="entry name" value="GST C-terminal domain-like"/>
    <property type="match status" value="1"/>
</dbReference>
<evidence type="ECO:0000313" key="3">
    <source>
        <dbReference type="EMBL" id="GMH69975.1"/>
    </source>
</evidence>
<dbReference type="Proteomes" id="UP001165082">
    <property type="component" value="Unassembled WGS sequence"/>
</dbReference>
<proteinExistence type="predicted"/>
<keyword evidence="4" id="KW-1185">Reference proteome</keyword>
<gene>
    <name evidence="3" type="ORF">TrRE_jg9958</name>
</gene>
<evidence type="ECO:0000256" key="1">
    <source>
        <dbReference type="SAM" id="SignalP"/>
    </source>
</evidence>
<reference evidence="3" key="1">
    <citation type="submission" date="2022-07" db="EMBL/GenBank/DDBJ databases">
        <title>Genome analysis of Parmales, a sister group of diatoms, reveals the evolutionary specialization of diatoms from phago-mixotrophs to photoautotrophs.</title>
        <authorList>
            <person name="Ban H."/>
            <person name="Sato S."/>
            <person name="Yoshikawa S."/>
            <person name="Kazumasa Y."/>
            <person name="Nakamura Y."/>
            <person name="Ichinomiya M."/>
            <person name="Saitoh K."/>
            <person name="Sato N."/>
            <person name="Blanc-Mathieu R."/>
            <person name="Endo H."/>
            <person name="Kuwata A."/>
            <person name="Ogata H."/>
        </authorList>
    </citation>
    <scope>NUCLEOTIDE SEQUENCE</scope>
</reference>
<name>A0A9W7AHE0_9STRA</name>
<dbReference type="InterPro" id="IPR036282">
    <property type="entry name" value="Glutathione-S-Trfase_C_sf"/>
</dbReference>
<dbReference type="InterPro" id="IPR007494">
    <property type="entry name" value="Glutaredoxin2_C"/>
</dbReference>
<dbReference type="AlphaFoldDB" id="A0A9W7AHE0"/>
<dbReference type="Gene3D" id="3.40.30.10">
    <property type="entry name" value="Glutaredoxin"/>
    <property type="match status" value="1"/>
</dbReference>